<organism evidence="1 2">
    <name type="scientific">Bacillus yapensis</name>
    <dbReference type="NCBI Taxonomy" id="2492960"/>
    <lineage>
        <taxon>Bacteria</taxon>
        <taxon>Bacillati</taxon>
        <taxon>Bacillota</taxon>
        <taxon>Bacilli</taxon>
        <taxon>Bacillales</taxon>
        <taxon>Bacillaceae</taxon>
        <taxon>Bacillus</taxon>
    </lineage>
</organism>
<gene>
    <name evidence="1" type="ORF">EKG37_04200</name>
</gene>
<dbReference type="RefSeq" id="WP_126406652.1">
    <property type="nucleotide sequence ID" value="NZ_RXNT01000002.1"/>
</dbReference>
<dbReference type="OrthoDB" id="1730007at2"/>
<accession>A0A3S0RTD8</accession>
<keyword evidence="2" id="KW-1185">Reference proteome</keyword>
<dbReference type="AlphaFoldDB" id="A0A3S0RTD8"/>
<evidence type="ECO:0000313" key="2">
    <source>
        <dbReference type="Proteomes" id="UP000271374"/>
    </source>
</evidence>
<sequence length="214" mass="22878">MGNYAMKDLKIVGDGSYPGGNYEKVAIIGNGIVSGDVTAGEGKFTGSCAVQGNASFEIFRMVGQGDIDGDLISEEVKVAGELNVKSIRSELLKIKGFLNSSGNIEVEEMNVKGGFDIKGSLNVGQLSVNLQIAPSTVTEIGGEEITIKSRGLLNRTYRLEAELIEGDSIYLEYTTAKVVRGNDIELGPGCQIGLVEYRENFENKDSKVGDAKKI</sequence>
<dbReference type="EMBL" id="RXNT01000002">
    <property type="protein sequence ID" value="RTR35839.1"/>
    <property type="molecule type" value="Genomic_DNA"/>
</dbReference>
<evidence type="ECO:0000313" key="1">
    <source>
        <dbReference type="EMBL" id="RTR35839.1"/>
    </source>
</evidence>
<protein>
    <recommendedName>
        <fullName evidence="3">Cytoplasmic protein</fullName>
    </recommendedName>
</protein>
<evidence type="ECO:0008006" key="3">
    <source>
        <dbReference type="Google" id="ProtNLM"/>
    </source>
</evidence>
<reference evidence="1 2" key="1">
    <citation type="submission" date="2018-12" db="EMBL/GenBank/DDBJ databases">
        <title>Bacillus yapensis draft genome sequence.</title>
        <authorList>
            <person name="Yu L."/>
            <person name="Xu X."/>
            <person name="Tang X."/>
        </authorList>
    </citation>
    <scope>NUCLEOTIDE SEQUENCE [LARGE SCALE GENOMIC DNA]</scope>
    <source>
        <strain evidence="1 2">XXST-01</strain>
    </source>
</reference>
<name>A0A3S0RTD8_9BACI</name>
<proteinExistence type="predicted"/>
<comment type="caution">
    <text evidence="1">The sequence shown here is derived from an EMBL/GenBank/DDBJ whole genome shotgun (WGS) entry which is preliminary data.</text>
</comment>
<dbReference type="Proteomes" id="UP000271374">
    <property type="component" value="Unassembled WGS sequence"/>
</dbReference>